<dbReference type="Proteomes" id="UP000059188">
    <property type="component" value="Unassembled WGS sequence"/>
</dbReference>
<feature type="compositionally biased region" description="Basic residues" evidence="1">
    <location>
        <begin position="103"/>
        <end position="114"/>
    </location>
</feature>
<gene>
    <name evidence="2" type="ORF">RSOLAG1IB_10685</name>
</gene>
<name>A0A0B7FYS4_THACB</name>
<feature type="compositionally biased region" description="Polar residues" evidence="1">
    <location>
        <begin position="122"/>
        <end position="132"/>
    </location>
</feature>
<dbReference type="EMBL" id="LN679178">
    <property type="protein sequence ID" value="CEL63061.1"/>
    <property type="molecule type" value="Genomic_DNA"/>
</dbReference>
<keyword evidence="3" id="KW-1185">Reference proteome</keyword>
<organism evidence="2 3">
    <name type="scientific">Thanatephorus cucumeris (strain AG1-IB / isolate 7/3/14)</name>
    <name type="common">Lettuce bottom rot fungus</name>
    <name type="synonym">Rhizoctonia solani</name>
    <dbReference type="NCBI Taxonomy" id="1108050"/>
    <lineage>
        <taxon>Eukaryota</taxon>
        <taxon>Fungi</taxon>
        <taxon>Dikarya</taxon>
        <taxon>Basidiomycota</taxon>
        <taxon>Agaricomycotina</taxon>
        <taxon>Agaricomycetes</taxon>
        <taxon>Cantharellales</taxon>
        <taxon>Ceratobasidiaceae</taxon>
        <taxon>Rhizoctonia</taxon>
        <taxon>Rhizoctonia solani AG-1</taxon>
    </lineage>
</organism>
<reference evidence="2 3" key="1">
    <citation type="submission" date="2014-11" db="EMBL/GenBank/DDBJ databases">
        <authorList>
            <person name="Wibberg Daniel"/>
        </authorList>
    </citation>
    <scope>NUCLEOTIDE SEQUENCE [LARGE SCALE GENOMIC DNA]</scope>
    <source>
        <strain evidence="2">Rhizoctonia solani AG1-IB 7/3/14</strain>
    </source>
</reference>
<protein>
    <submittedName>
        <fullName evidence="2">Uncharacterized protein</fullName>
    </submittedName>
</protein>
<dbReference type="AlphaFoldDB" id="A0A0B7FYS4"/>
<evidence type="ECO:0000313" key="2">
    <source>
        <dbReference type="EMBL" id="CEL63061.1"/>
    </source>
</evidence>
<dbReference type="OrthoDB" id="3257151at2759"/>
<proteinExistence type="predicted"/>
<evidence type="ECO:0000256" key="1">
    <source>
        <dbReference type="SAM" id="MobiDB-lite"/>
    </source>
</evidence>
<feature type="region of interest" description="Disordered" evidence="1">
    <location>
        <begin position="62"/>
        <end position="141"/>
    </location>
</feature>
<evidence type="ECO:0000313" key="3">
    <source>
        <dbReference type="Proteomes" id="UP000059188"/>
    </source>
</evidence>
<sequence length="309" mass="33132">MDTNTQLPIMTTHTPLFDEVHLKPLEVSLPVSRPLSISGTCSEEIGSNLKTGLDNFALADSQVPKSSKKRKVILRVDPENKGGSSKRVRQGNKDLKPAPKPGARPKKRSRPRKAPKIEETDQGNGSSDSLQPQLGADPTGATMGFPPGLFAGFCAPPYFAYLNPPMSFGGGMTMDSAPNLPRQSFGNIMYNPFTGAPLFGNTPTQFPDFPYQTSQSIPFNGIEEAGFLGQMLSQSHIASVSNPVLNAPGNVIVSPMDQTSFFGDPQNYPTGMPVGLGMTSQTLPESMVSMSDLLNQPLDAGWTHSNFST</sequence>
<accession>A0A0B7FYS4</accession>